<gene>
    <name evidence="2" type="ORF">PPGU16_82590</name>
</gene>
<dbReference type="GO" id="GO:0016747">
    <property type="term" value="F:acyltransferase activity, transferring groups other than amino-acyl groups"/>
    <property type="evidence" value="ECO:0007669"/>
    <property type="project" value="InterPro"/>
</dbReference>
<dbReference type="Gene3D" id="3.40.630.30">
    <property type="match status" value="1"/>
</dbReference>
<evidence type="ECO:0000313" key="2">
    <source>
        <dbReference type="EMBL" id="BCF95192.1"/>
    </source>
</evidence>
<dbReference type="RefSeq" id="WP_180727382.1">
    <property type="nucleotide sequence ID" value="NZ_AP023177.1"/>
</dbReference>
<feature type="domain" description="N-acetyltransferase" evidence="1">
    <location>
        <begin position="2"/>
        <end position="177"/>
    </location>
</feature>
<dbReference type="CDD" id="cd04301">
    <property type="entry name" value="NAT_SF"/>
    <property type="match status" value="1"/>
</dbReference>
<dbReference type="KEGG" id="plad:PPGU16_82590"/>
<dbReference type="PANTHER" id="PTHR43072:SF60">
    <property type="entry name" value="L-2,4-DIAMINOBUTYRIC ACID ACETYLTRANSFERASE"/>
    <property type="match status" value="1"/>
</dbReference>
<dbReference type="Proteomes" id="UP000510888">
    <property type="component" value="Plasmid PPGU16_p2"/>
</dbReference>
<dbReference type="AlphaFoldDB" id="A0A7I8C2C2"/>
<geneLocation type="plasmid" evidence="2 3">
    <name>PPGU16_p2</name>
</geneLocation>
<organism evidence="2 3">
    <name type="scientific">Paraburkholderia largidicola</name>
    <dbReference type="NCBI Taxonomy" id="3014751"/>
    <lineage>
        <taxon>Bacteria</taxon>
        <taxon>Pseudomonadati</taxon>
        <taxon>Pseudomonadota</taxon>
        <taxon>Betaproteobacteria</taxon>
        <taxon>Burkholderiales</taxon>
        <taxon>Burkholderiaceae</taxon>
        <taxon>Paraburkholderia</taxon>
    </lineage>
</organism>
<keyword evidence="3" id="KW-1185">Reference proteome</keyword>
<sequence length="178" mass="20164">MLKIVSLTPADFTRWAEHLNRQIAESGRCGRPFFSPMEGVDFASTERRARFEKGLATPLPQPTWMKVWAAESPDSRFVAHLDLTGSSIPSEKHRASLGIGVEESFYRRGLGRRLMQGAIEFAARNNIEWIDLSVFSDNNAAIGLYRSLGFEEVGRRNDRFRLSGRSVDDLTMTLRIKD</sequence>
<dbReference type="InterPro" id="IPR016181">
    <property type="entry name" value="Acyl_CoA_acyltransferase"/>
</dbReference>
<protein>
    <recommendedName>
        <fullName evidence="1">N-acetyltransferase domain-containing protein</fullName>
    </recommendedName>
</protein>
<evidence type="ECO:0000313" key="3">
    <source>
        <dbReference type="Proteomes" id="UP000510888"/>
    </source>
</evidence>
<keyword evidence="2" id="KW-0614">Plasmid</keyword>
<dbReference type="EMBL" id="AP023177">
    <property type="protein sequence ID" value="BCF95192.1"/>
    <property type="molecule type" value="Genomic_DNA"/>
</dbReference>
<reference evidence="2 3" key="1">
    <citation type="journal article" date="2020" name="Genes (Basel)">
        <title>Genomic Comparison of Insect Gut Symbionts from Divergent Burkholderia Subclades.</title>
        <authorList>
            <person name="Takeshita K."/>
            <person name="Kikuchi Y."/>
        </authorList>
    </citation>
    <scope>NUCLEOTIDE SEQUENCE [LARGE SCALE GENOMIC DNA]</scope>
    <source>
        <strain evidence="2 3">PGU16</strain>
        <plasmid evidence="2 3">PPGU16_p2</plasmid>
    </source>
</reference>
<dbReference type="PANTHER" id="PTHR43072">
    <property type="entry name" value="N-ACETYLTRANSFERASE"/>
    <property type="match status" value="1"/>
</dbReference>
<dbReference type="InterPro" id="IPR000182">
    <property type="entry name" value="GNAT_dom"/>
</dbReference>
<proteinExistence type="predicted"/>
<evidence type="ECO:0000259" key="1">
    <source>
        <dbReference type="PROSITE" id="PS51186"/>
    </source>
</evidence>
<dbReference type="PROSITE" id="PS51186">
    <property type="entry name" value="GNAT"/>
    <property type="match status" value="1"/>
</dbReference>
<dbReference type="SUPFAM" id="SSF55729">
    <property type="entry name" value="Acyl-CoA N-acyltransferases (Nat)"/>
    <property type="match status" value="1"/>
</dbReference>
<accession>A0A7I8C2C2</accession>
<dbReference type="Pfam" id="PF00583">
    <property type="entry name" value="Acetyltransf_1"/>
    <property type="match status" value="1"/>
</dbReference>
<name>A0A7I8C2C2_9BURK</name>